<reference evidence="4" key="1">
    <citation type="submission" date="2014-07" db="EMBL/GenBank/DDBJ databases">
        <authorList>
            <person name="Martin A.A"/>
            <person name="De Silva N."/>
        </authorList>
    </citation>
    <scope>NUCLEOTIDE SEQUENCE</scope>
</reference>
<dbReference type="CDD" id="cd05382">
    <property type="entry name" value="CAP_GAPR1-like"/>
    <property type="match status" value="1"/>
</dbReference>
<sequence length="381" mass="42994">MRILFYLLFIVYFYKVKSSEQSSSNQALSSNNNDLVNNNGNAQKILALNDGASKHHRKNGHVSRVNHHRRTTVAESEEDNSQNEDESTRVLKRRPKKVRKVLRRRTLNPMQRFKNRFRRKSQGTRSTYDDSKVTKHIRKLVKGKTKSAKKGKPTGSIKSKLRALLKSKPKSTAKGKPVTKGKPIKTTKGIPKKPISTPKSITNKPKVTTHKHRTTTKSSEITTTNPKGITSTVPKKQDSYQSVKLNFLKQTNEYRKAHQSAPLKLNKTIEAKAQAYAEKMAKMDVLAHDPDNTYGENIYTSTSSPSDAVKSWYSEVELYNFALPIFSLYTGHFTAVVWNATTDTGCGVAKSATNKYYVSCKYYPPGNVMGQFGKNVFKKLT</sequence>
<evidence type="ECO:0000259" key="3">
    <source>
        <dbReference type="SMART" id="SM00198"/>
    </source>
</evidence>
<accession>A0A0K0G1T0</accession>
<feature type="chain" id="PRO_5005330660" evidence="2">
    <location>
        <begin position="19"/>
        <end position="381"/>
    </location>
</feature>
<dbReference type="Pfam" id="PF00188">
    <property type="entry name" value="CAP"/>
    <property type="match status" value="1"/>
</dbReference>
<feature type="compositionally biased region" description="Basic residues" evidence="1">
    <location>
        <begin position="54"/>
        <end position="71"/>
    </location>
</feature>
<dbReference type="Proteomes" id="UP000035680">
    <property type="component" value="Unassembled WGS sequence"/>
</dbReference>
<dbReference type="PRINTS" id="PR00837">
    <property type="entry name" value="V5TPXLIKE"/>
</dbReference>
<feature type="compositionally biased region" description="Basic residues" evidence="1">
    <location>
        <begin position="167"/>
        <end position="185"/>
    </location>
</feature>
<dbReference type="InterPro" id="IPR034113">
    <property type="entry name" value="SCP_GAPR1-like"/>
</dbReference>
<dbReference type="Gene3D" id="3.40.33.10">
    <property type="entry name" value="CAP"/>
    <property type="match status" value="1"/>
</dbReference>
<dbReference type="FunFam" id="3.40.33.10:FF:000002">
    <property type="entry name" value="Golgi-associated plant pathogenesis-related protein 1"/>
    <property type="match status" value="1"/>
</dbReference>
<name>A0A0K0G1T0_STRVS</name>
<organism evidence="4 5">
    <name type="scientific">Strongyloides venezuelensis</name>
    <name type="common">Threadworm</name>
    <dbReference type="NCBI Taxonomy" id="75913"/>
    <lineage>
        <taxon>Eukaryota</taxon>
        <taxon>Metazoa</taxon>
        <taxon>Ecdysozoa</taxon>
        <taxon>Nematoda</taxon>
        <taxon>Chromadorea</taxon>
        <taxon>Rhabditida</taxon>
        <taxon>Tylenchina</taxon>
        <taxon>Panagrolaimomorpha</taxon>
        <taxon>Strongyloidoidea</taxon>
        <taxon>Strongyloididae</taxon>
        <taxon>Strongyloides</taxon>
    </lineage>
</organism>
<dbReference type="InterPro" id="IPR014044">
    <property type="entry name" value="CAP_dom"/>
</dbReference>
<feature type="compositionally biased region" description="Polar residues" evidence="1">
    <location>
        <begin position="225"/>
        <end position="235"/>
    </location>
</feature>
<keyword evidence="4" id="KW-1185">Reference proteome</keyword>
<dbReference type="PROSITE" id="PS01009">
    <property type="entry name" value="CRISP_1"/>
    <property type="match status" value="1"/>
</dbReference>
<dbReference type="InterPro" id="IPR035940">
    <property type="entry name" value="CAP_sf"/>
</dbReference>
<feature type="region of interest" description="Disordered" evidence="1">
    <location>
        <begin position="53"/>
        <end position="94"/>
    </location>
</feature>
<proteinExistence type="predicted"/>
<dbReference type="GO" id="GO:0005576">
    <property type="term" value="C:extracellular region"/>
    <property type="evidence" value="ECO:0007669"/>
    <property type="project" value="InterPro"/>
</dbReference>
<feature type="region of interest" description="Disordered" evidence="1">
    <location>
        <begin position="167"/>
        <end position="235"/>
    </location>
</feature>
<dbReference type="WBParaSite" id="SVE_1867300.1">
    <property type="protein sequence ID" value="SVE_1867300.1"/>
    <property type="gene ID" value="SVE_1867300"/>
</dbReference>
<evidence type="ECO:0000313" key="5">
    <source>
        <dbReference type="WBParaSite" id="SVE_1867300.1"/>
    </source>
</evidence>
<evidence type="ECO:0000256" key="1">
    <source>
        <dbReference type="SAM" id="MobiDB-lite"/>
    </source>
</evidence>
<feature type="compositionally biased region" description="Acidic residues" evidence="1">
    <location>
        <begin position="75"/>
        <end position="85"/>
    </location>
</feature>
<dbReference type="SMART" id="SM00198">
    <property type="entry name" value="SCP"/>
    <property type="match status" value="1"/>
</dbReference>
<evidence type="ECO:0000256" key="2">
    <source>
        <dbReference type="SAM" id="SignalP"/>
    </source>
</evidence>
<dbReference type="InterPro" id="IPR018244">
    <property type="entry name" value="Allrgn_V5/Tpx1_CS"/>
</dbReference>
<dbReference type="InterPro" id="IPR001283">
    <property type="entry name" value="CRISP-related"/>
</dbReference>
<dbReference type="AlphaFoldDB" id="A0A0K0G1T0"/>
<evidence type="ECO:0000313" key="4">
    <source>
        <dbReference type="Proteomes" id="UP000035680"/>
    </source>
</evidence>
<feature type="signal peptide" evidence="2">
    <location>
        <begin position="1"/>
        <end position="18"/>
    </location>
</feature>
<dbReference type="PANTHER" id="PTHR10334">
    <property type="entry name" value="CYSTEINE-RICH SECRETORY PROTEIN-RELATED"/>
    <property type="match status" value="1"/>
</dbReference>
<keyword evidence="2" id="KW-0732">Signal</keyword>
<dbReference type="SUPFAM" id="SSF55797">
    <property type="entry name" value="PR-1-like"/>
    <property type="match status" value="1"/>
</dbReference>
<reference evidence="5" key="2">
    <citation type="submission" date="2015-08" db="UniProtKB">
        <authorList>
            <consortium name="WormBaseParasite"/>
        </authorList>
    </citation>
    <scope>IDENTIFICATION</scope>
</reference>
<feature type="compositionally biased region" description="Low complexity" evidence="1">
    <location>
        <begin position="186"/>
        <end position="202"/>
    </location>
</feature>
<feature type="domain" description="SCP" evidence="3">
    <location>
        <begin position="242"/>
        <end position="370"/>
    </location>
</feature>
<dbReference type="STRING" id="75913.A0A0K0G1T0"/>
<protein>
    <submittedName>
        <fullName evidence="5">CAP domain-containing protein (inferred by orthology to a human protein)</fullName>
    </submittedName>
</protein>